<evidence type="ECO:0000256" key="1">
    <source>
        <dbReference type="SAM" id="MobiDB-lite"/>
    </source>
</evidence>
<sequence>MAPRPRSAPMGEDPGCPWGQPHRSFPGPVTVKKRVAVHQSLLAGCEDSCAQTVLPTAFREKALREDSKKDPREPPEFGAAALLPGLRRTSCSHAQKKEPEAESKHGHLKNLLLGPLLHGTWMKRREYSTGCLTAPAQTLDNLDETVGRLAAKVSKGLPPVADWMRGGQAPQLSCRVLLLGNRFAASSNAGPVTPVKRRLHQLTAALRFHLSRRLRARHELSQAMLSNPALENPVNLEAAQRLIKDESLYKQVVLGLFNEPSQIQNFADSQTEMTIVVKTDRTKERRRSITLPDDDKMAPVRCCFLCSSEGALTRPRSQAPSYYAFKGLHGT</sequence>
<feature type="region of interest" description="Disordered" evidence="1">
    <location>
        <begin position="1"/>
        <end position="27"/>
    </location>
</feature>
<name>D2H7H9_AILME</name>
<dbReference type="EMBL" id="GL192557">
    <property type="protein sequence ID" value="EFB25873.1"/>
    <property type="molecule type" value="Genomic_DNA"/>
</dbReference>
<organism evidence="2">
    <name type="scientific">Ailuropoda melanoleuca</name>
    <name type="common">Giant panda</name>
    <dbReference type="NCBI Taxonomy" id="9646"/>
    <lineage>
        <taxon>Eukaryota</taxon>
        <taxon>Metazoa</taxon>
        <taxon>Chordata</taxon>
        <taxon>Craniata</taxon>
        <taxon>Vertebrata</taxon>
        <taxon>Euteleostomi</taxon>
        <taxon>Mammalia</taxon>
        <taxon>Eutheria</taxon>
        <taxon>Laurasiatheria</taxon>
        <taxon>Carnivora</taxon>
        <taxon>Caniformia</taxon>
        <taxon>Ursidae</taxon>
        <taxon>Ailuropoda</taxon>
    </lineage>
</organism>
<dbReference type="AlphaFoldDB" id="D2H7H9"/>
<gene>
    <name evidence="2" type="ORF">PANDA_006101</name>
</gene>
<evidence type="ECO:0000313" key="2">
    <source>
        <dbReference type="EMBL" id="EFB25873.1"/>
    </source>
</evidence>
<accession>D2H7H9</accession>
<protein>
    <submittedName>
        <fullName evidence="2">Uncharacterized protein</fullName>
    </submittedName>
</protein>
<dbReference type="InParanoid" id="D2H7H9"/>
<reference evidence="2" key="1">
    <citation type="journal article" date="2010" name="Nature">
        <title>The sequence and de novo assembly of the giant panda genome.</title>
        <authorList>
            <person name="Li R."/>
            <person name="Fan W."/>
            <person name="Tian G."/>
            <person name="Zhu H."/>
            <person name="He L."/>
            <person name="Cai J."/>
            <person name="Huang Q."/>
            <person name="Cai Q."/>
            <person name="Li B."/>
            <person name="Bai Y."/>
            <person name="Zhang Z."/>
            <person name="Zhang Y."/>
            <person name="Wang W."/>
            <person name="Li J."/>
            <person name="Wei F."/>
            <person name="Li H."/>
            <person name="Jian M."/>
            <person name="Li J."/>
            <person name="Zhang Z."/>
            <person name="Nielsen R."/>
            <person name="Li D."/>
            <person name="Gu W."/>
            <person name="Yang Z."/>
            <person name="Xuan Z."/>
            <person name="Ryder O.A."/>
            <person name="Leung F.C."/>
            <person name="Zhou Y."/>
            <person name="Cao J."/>
            <person name="Sun X."/>
            <person name="Fu Y."/>
            <person name="Fang X."/>
            <person name="Guo X."/>
            <person name="Wang B."/>
            <person name="Hou R."/>
            <person name="Shen F."/>
            <person name="Mu B."/>
            <person name="Ni P."/>
            <person name="Lin R."/>
            <person name="Qian W."/>
            <person name="Wang G."/>
            <person name="Yu C."/>
            <person name="Nie W."/>
            <person name="Wang J."/>
            <person name="Wu Z."/>
            <person name="Liang H."/>
            <person name="Min J."/>
            <person name="Wu Q."/>
            <person name="Cheng S."/>
            <person name="Ruan J."/>
            <person name="Wang M."/>
            <person name="Shi Z."/>
            <person name="Wen M."/>
            <person name="Liu B."/>
            <person name="Ren X."/>
            <person name="Zheng H."/>
            <person name="Dong D."/>
            <person name="Cook K."/>
            <person name="Shan G."/>
            <person name="Zhang H."/>
            <person name="Kosiol C."/>
            <person name="Xie X."/>
            <person name="Lu Z."/>
            <person name="Zheng H."/>
            <person name="Li Y."/>
            <person name="Steiner C.C."/>
            <person name="Lam T.T."/>
            <person name="Lin S."/>
            <person name="Zhang Q."/>
            <person name="Li G."/>
            <person name="Tian J."/>
            <person name="Gong T."/>
            <person name="Liu H."/>
            <person name="Zhang D."/>
            <person name="Fang L."/>
            <person name="Ye C."/>
            <person name="Zhang J."/>
            <person name="Hu W."/>
            <person name="Xu A."/>
            <person name="Ren Y."/>
            <person name="Zhang G."/>
            <person name="Bruford M.W."/>
            <person name="Li Q."/>
            <person name="Ma L."/>
            <person name="Guo Y."/>
            <person name="An N."/>
            <person name="Hu Y."/>
            <person name="Zheng Y."/>
            <person name="Shi Y."/>
            <person name="Li Z."/>
            <person name="Liu Q."/>
            <person name="Chen Y."/>
            <person name="Zhao J."/>
            <person name="Qu N."/>
            <person name="Zhao S."/>
            <person name="Tian F."/>
            <person name="Wang X."/>
            <person name="Wang H."/>
            <person name="Xu L."/>
            <person name="Liu X."/>
            <person name="Vinar T."/>
            <person name="Wang Y."/>
            <person name="Lam T.W."/>
            <person name="Yiu S.M."/>
            <person name="Liu S."/>
            <person name="Zhang H."/>
            <person name="Li D."/>
            <person name="Huang Y."/>
            <person name="Wang X."/>
            <person name="Yang G."/>
            <person name="Jiang Z."/>
            <person name="Wang J."/>
            <person name="Qin N."/>
            <person name="Li L."/>
            <person name="Li J."/>
            <person name="Bolund L."/>
            <person name="Kristiansen K."/>
            <person name="Wong G.K."/>
            <person name="Olson M."/>
            <person name="Zhang X."/>
            <person name="Li S."/>
            <person name="Yang H."/>
            <person name="Wang J."/>
            <person name="Wang J."/>
        </authorList>
    </citation>
    <scope>NUCLEOTIDE SEQUENCE [LARGE SCALE GENOMIC DNA]</scope>
</reference>
<proteinExistence type="predicted"/>